<feature type="transmembrane region" description="Helical" evidence="1">
    <location>
        <begin position="145"/>
        <end position="170"/>
    </location>
</feature>
<organism evidence="2 3">
    <name type="scientific">Megalops atlanticus</name>
    <name type="common">Tarpon</name>
    <name type="synonym">Clupea gigantea</name>
    <dbReference type="NCBI Taxonomy" id="7932"/>
    <lineage>
        <taxon>Eukaryota</taxon>
        <taxon>Metazoa</taxon>
        <taxon>Chordata</taxon>
        <taxon>Craniata</taxon>
        <taxon>Vertebrata</taxon>
        <taxon>Euteleostomi</taxon>
        <taxon>Actinopterygii</taxon>
        <taxon>Neopterygii</taxon>
        <taxon>Teleostei</taxon>
        <taxon>Elopiformes</taxon>
        <taxon>Megalopidae</taxon>
        <taxon>Megalops</taxon>
    </lineage>
</organism>
<evidence type="ECO:0000313" key="2">
    <source>
        <dbReference type="EMBL" id="KAG7455305.1"/>
    </source>
</evidence>
<reference evidence="2" key="1">
    <citation type="submission" date="2021-01" db="EMBL/GenBank/DDBJ databases">
        <authorList>
            <person name="Zahm M."/>
            <person name="Roques C."/>
            <person name="Cabau C."/>
            <person name="Klopp C."/>
            <person name="Donnadieu C."/>
            <person name="Jouanno E."/>
            <person name="Lampietro C."/>
            <person name="Louis A."/>
            <person name="Herpin A."/>
            <person name="Echchiki A."/>
            <person name="Berthelot C."/>
            <person name="Parey E."/>
            <person name="Roest-Crollius H."/>
            <person name="Braasch I."/>
            <person name="Postlethwait J."/>
            <person name="Bobe J."/>
            <person name="Montfort J."/>
            <person name="Bouchez O."/>
            <person name="Begum T."/>
            <person name="Mejri S."/>
            <person name="Adams A."/>
            <person name="Chen W.-J."/>
            <person name="Guiguen Y."/>
        </authorList>
    </citation>
    <scope>NUCLEOTIDE SEQUENCE</scope>
    <source>
        <strain evidence="2">YG-15Mar2019-1</strain>
        <tissue evidence="2">Brain</tissue>
    </source>
</reference>
<keyword evidence="1" id="KW-0472">Membrane</keyword>
<name>A0A9D3P9Y4_MEGAT</name>
<dbReference type="OrthoDB" id="8938325at2759"/>
<evidence type="ECO:0000256" key="1">
    <source>
        <dbReference type="SAM" id="Phobius"/>
    </source>
</evidence>
<evidence type="ECO:0000313" key="3">
    <source>
        <dbReference type="Proteomes" id="UP001046870"/>
    </source>
</evidence>
<proteinExistence type="predicted"/>
<dbReference type="Proteomes" id="UP001046870">
    <property type="component" value="Chromosome 24"/>
</dbReference>
<keyword evidence="3" id="KW-1185">Reference proteome</keyword>
<comment type="caution">
    <text evidence="2">The sequence shown here is derived from an EMBL/GenBank/DDBJ whole genome shotgun (WGS) entry which is preliminary data.</text>
</comment>
<accession>A0A9D3P9Y4</accession>
<sequence length="233" mass="25900">MPAYISSIVCLLFFTSVNYFTLITKAHALPQAQLRVSADVIRDKDTVLVNCEAPQSVSVRQCDFYIEGKPRSTKHPACQHNFTGAELRRWKSLISTNITNIRVNLKCWYTAHSDNSMSQHSETTSVTVWGSTSNFTPGPKEFPLFAVHVAMGVASAVAVILLGVTVLCLCRRHKKQTSQSKQNTPVNDTNYANLALTIGNTIQHEGDHVQADHIYDVPSSFSLNTIYSSVHFR</sequence>
<keyword evidence="1" id="KW-0812">Transmembrane</keyword>
<protein>
    <submittedName>
        <fullName evidence="2">Uncharacterized protein</fullName>
    </submittedName>
</protein>
<dbReference type="AlphaFoldDB" id="A0A9D3P9Y4"/>
<keyword evidence="1" id="KW-1133">Transmembrane helix</keyword>
<dbReference type="EMBL" id="JAFDVH010000024">
    <property type="protein sequence ID" value="KAG7455305.1"/>
    <property type="molecule type" value="Genomic_DNA"/>
</dbReference>
<gene>
    <name evidence="2" type="ORF">MATL_G00255380</name>
</gene>